<proteinExistence type="predicted"/>
<reference evidence="2" key="1">
    <citation type="journal article" date="2008" name="Nat. Genet.">
        <title>The Pristionchus pacificus genome provides a unique perspective on nematode lifestyle and parasitism.</title>
        <authorList>
            <person name="Dieterich C."/>
            <person name="Clifton S.W."/>
            <person name="Schuster L.N."/>
            <person name="Chinwalla A."/>
            <person name="Delehaunty K."/>
            <person name="Dinkelacker I."/>
            <person name="Fulton L."/>
            <person name="Fulton R."/>
            <person name="Godfrey J."/>
            <person name="Minx P."/>
            <person name="Mitreva M."/>
            <person name="Roeseler W."/>
            <person name="Tian H."/>
            <person name="Witte H."/>
            <person name="Yang S.P."/>
            <person name="Wilson R.K."/>
            <person name="Sommer R.J."/>
        </authorList>
    </citation>
    <scope>NUCLEOTIDE SEQUENCE [LARGE SCALE GENOMIC DNA]</scope>
    <source>
        <strain evidence="2">PS312</strain>
    </source>
</reference>
<gene>
    <name evidence="1" type="primary">WBGene00284347</name>
</gene>
<reference evidence="1" key="2">
    <citation type="submission" date="2022-06" db="UniProtKB">
        <authorList>
            <consortium name="EnsemblMetazoa"/>
        </authorList>
    </citation>
    <scope>IDENTIFICATION</scope>
    <source>
        <strain evidence="1">PS312</strain>
    </source>
</reference>
<dbReference type="AlphaFoldDB" id="A0A2A6D1N6"/>
<dbReference type="Proteomes" id="UP000005239">
    <property type="component" value="Unassembled WGS sequence"/>
</dbReference>
<dbReference type="EnsemblMetazoa" id="PPA45978.1">
    <property type="protein sequence ID" value="PPA45978.1"/>
    <property type="gene ID" value="WBGene00284347"/>
</dbReference>
<protein>
    <submittedName>
        <fullName evidence="1">Uncharacterized protein</fullName>
    </submittedName>
</protein>
<evidence type="ECO:0000313" key="2">
    <source>
        <dbReference type="Proteomes" id="UP000005239"/>
    </source>
</evidence>
<accession>A0A2A6D1N6</accession>
<organism evidence="1 2">
    <name type="scientific">Pristionchus pacificus</name>
    <name type="common">Parasitic nematode worm</name>
    <dbReference type="NCBI Taxonomy" id="54126"/>
    <lineage>
        <taxon>Eukaryota</taxon>
        <taxon>Metazoa</taxon>
        <taxon>Ecdysozoa</taxon>
        <taxon>Nematoda</taxon>
        <taxon>Chromadorea</taxon>
        <taxon>Rhabditida</taxon>
        <taxon>Rhabditina</taxon>
        <taxon>Diplogasteromorpha</taxon>
        <taxon>Diplogasteroidea</taxon>
        <taxon>Neodiplogasteridae</taxon>
        <taxon>Pristionchus</taxon>
    </lineage>
</organism>
<keyword evidence="2" id="KW-1185">Reference proteome</keyword>
<accession>A0A8R1Z6E6</accession>
<evidence type="ECO:0000313" key="1">
    <source>
        <dbReference type="EnsemblMetazoa" id="PPA45978.1"/>
    </source>
</evidence>
<name>A0A2A6D1N6_PRIPA</name>
<sequence>MPAAERERTELNTTKAQARTVKDTVTAIPSVPTILRVRRTEEEATLVNEVALYLFIVLTVCRVMLAAVSEERWACTKTGCSNMDKTLRRVGDVERQLLRNLDPKTAGVRDRRAAASLCFEEAMPVYVVAHWEEVCLRGDRNMVLEQIEKF</sequence>